<protein>
    <recommendedName>
        <fullName evidence="2">USP domain-containing protein</fullName>
    </recommendedName>
</protein>
<dbReference type="InterPro" id="IPR038765">
    <property type="entry name" value="Papain-like_cys_pep_sf"/>
</dbReference>
<dbReference type="InterPro" id="IPR028889">
    <property type="entry name" value="USP"/>
</dbReference>
<feature type="compositionally biased region" description="Low complexity" evidence="1">
    <location>
        <begin position="761"/>
        <end position="771"/>
    </location>
</feature>
<organism evidence="3 4">
    <name type="scientific">Euphydryas editha</name>
    <name type="common">Edith's checkerspot</name>
    <dbReference type="NCBI Taxonomy" id="104508"/>
    <lineage>
        <taxon>Eukaryota</taxon>
        <taxon>Metazoa</taxon>
        <taxon>Ecdysozoa</taxon>
        <taxon>Arthropoda</taxon>
        <taxon>Hexapoda</taxon>
        <taxon>Insecta</taxon>
        <taxon>Pterygota</taxon>
        <taxon>Neoptera</taxon>
        <taxon>Endopterygota</taxon>
        <taxon>Lepidoptera</taxon>
        <taxon>Glossata</taxon>
        <taxon>Ditrysia</taxon>
        <taxon>Papilionoidea</taxon>
        <taxon>Nymphalidae</taxon>
        <taxon>Nymphalinae</taxon>
        <taxon>Euphydryas</taxon>
    </lineage>
</organism>
<comment type="caution">
    <text evidence="3">The sequence shown here is derived from an EMBL/GenBank/DDBJ whole genome shotgun (WGS) entry which is preliminary data.</text>
</comment>
<evidence type="ECO:0000256" key="1">
    <source>
        <dbReference type="SAM" id="MobiDB-lite"/>
    </source>
</evidence>
<dbReference type="Gene3D" id="3.90.70.10">
    <property type="entry name" value="Cysteine proteinases"/>
    <property type="match status" value="1"/>
</dbReference>
<sequence length="1222" mass="140140">MPAVSAVPVQLAVNAIKKYIKYFQTDKLPEHSSKVWQDISDELKGLWKVSAVRVNIQQDRRKILTLAREECGIFISGKEKITPNLNESTESHDNSNTKYDLDDSNRYDGSEKLDSDASDDDAECESFHVTISREQWNQMKCKKPLIYKGRKYYGFEPGVWTNIVSQAFWEQYRIKCAFVFKRAKINKNGRHYAVMNGRCKDSSCRNSIRGIIKDPPLGNGPVVIIMKCRDTRSSKHADVKRPLNGKKRNEIKQTLLRTGVLGWIKEEAKNILQPGDTGSPFLYNPNTLHQAKKEATNEELGINPEDGRDLILAIRKMNQDPMYTNSISWIGDTPFFVFYVTPTQLHTYAEYMRIHKQCSSICIDATGGLVKRLIESRDKKTGHIFLYQVIINFDGTSIPVYQMLSEKHSARFISFWLSEWVDKVQLPRQAVSDGSRALLNAMSLAFNGKSLKDYINFVFENLINSTNVQPRTFIRLDTAHFLHSVSRWKCFLSVLHKIVKQFFLYCVALMIDCQQLSLLEEFFILTLIVCNSEFDDSIIALDDRMISAEEARKKLEELIAKRNFDLTVIDSIEIDPEKTVILEELSSKAVDKDGCSVSLLTWIDRLCRQVNNVIFIGKKLNTHYVPGLYSNLVDKIKDFPLWTNVCTPETMSRPTSCYVETNFKDLKMNLKNKVKLPTTVTKFLKLHIADILGGVNIFRAKLTKFVVENSSDENQKYPKEEKLYENWKGLGKTTRDDDWISNYGNQSDKDDQNDSLAMPENHSNSFSNINSSKDKNYSVTKFENHYDHNYSLNFKDNTKNYNINISATNVEDLTIVAKNSTNDRKIISITSPSTVHNDLNLSSSSMSSSNYPDENKSVNLFSNSYEKTNIEDRITHEPFTLKQDGEPLFVALENMMKEKSMNKKVGHYFKCCPEAALLNNLVNEKKPKVIKKRQDFLLRNGNKTGPVKFKGTRWTALNTCAFDTLAQILFTAAIDNNSYNEFITNSDLPIFKFVKYFIKFGATQGVYENRMSILNPIYAKKNIEKDNTKIEIAPKINCTDNITKLWNILFKDKPSAIESTVCSNSLCRVYTRALPSITANHKIITRQGFTALERALEFYHQIYNVHCRFCYKPIATCFTVPQQSLFIELDIRDNQSKVKMCRLSELPIHLNLKLKNDDGSEAHLRYRLSGVVAYVTGHYLAYCRRVGGNWEMYNDLSTKPESASGHVKVEPHGAFYILESHK</sequence>
<accession>A0AAU9THP6</accession>
<dbReference type="EMBL" id="CAKOGL010000002">
    <property type="protein sequence ID" value="CAH2084305.1"/>
    <property type="molecule type" value="Genomic_DNA"/>
</dbReference>
<gene>
    <name evidence="3" type="ORF">EEDITHA_LOCUS884</name>
</gene>
<proteinExistence type="predicted"/>
<dbReference type="SUPFAM" id="SSF54001">
    <property type="entry name" value="Cysteine proteinases"/>
    <property type="match status" value="1"/>
</dbReference>
<evidence type="ECO:0000313" key="4">
    <source>
        <dbReference type="Proteomes" id="UP001153954"/>
    </source>
</evidence>
<dbReference type="Proteomes" id="UP001153954">
    <property type="component" value="Unassembled WGS sequence"/>
</dbReference>
<feature type="domain" description="USP" evidence="2">
    <location>
        <begin position="950"/>
        <end position="1219"/>
    </location>
</feature>
<evidence type="ECO:0000313" key="3">
    <source>
        <dbReference type="EMBL" id="CAH2084305.1"/>
    </source>
</evidence>
<feature type="region of interest" description="Disordered" evidence="1">
    <location>
        <begin position="738"/>
        <end position="772"/>
    </location>
</feature>
<dbReference type="PROSITE" id="PS50235">
    <property type="entry name" value="USP_3"/>
    <property type="match status" value="1"/>
</dbReference>
<feature type="compositionally biased region" description="Basic and acidic residues" evidence="1">
    <location>
        <begin position="89"/>
        <end position="115"/>
    </location>
</feature>
<evidence type="ECO:0000259" key="2">
    <source>
        <dbReference type="PROSITE" id="PS50235"/>
    </source>
</evidence>
<feature type="region of interest" description="Disordered" evidence="1">
    <location>
        <begin position="84"/>
        <end position="119"/>
    </location>
</feature>
<reference evidence="3" key="1">
    <citation type="submission" date="2022-03" db="EMBL/GenBank/DDBJ databases">
        <authorList>
            <person name="Tunstrom K."/>
        </authorList>
    </citation>
    <scope>NUCLEOTIDE SEQUENCE</scope>
</reference>
<dbReference type="AlphaFoldDB" id="A0AAU9THP6"/>
<name>A0AAU9THP6_EUPED</name>
<keyword evidence="4" id="KW-1185">Reference proteome</keyword>